<organism evidence="1 2">
    <name type="scientific">Neisseria bacilliformis ATCC BAA-1200</name>
    <dbReference type="NCBI Taxonomy" id="888742"/>
    <lineage>
        <taxon>Bacteria</taxon>
        <taxon>Pseudomonadati</taxon>
        <taxon>Pseudomonadota</taxon>
        <taxon>Betaproteobacteria</taxon>
        <taxon>Neisseriales</taxon>
        <taxon>Neisseriaceae</taxon>
        <taxon>Neisseria</taxon>
    </lineage>
</organism>
<protein>
    <submittedName>
        <fullName evidence="1">Molybdenum ABC superfamily ATP binding cassette transporter ABC protein</fullName>
        <ecNumber evidence="1">3.6.3.-</ecNumber>
    </submittedName>
</protein>
<proteinExistence type="predicted"/>
<sequence>MTDFAIAALVYDGEGDDAAAALWQAAHAAQAAGIRAAGLLNPLDAQGRHIKSQLVSVADGQSFEIFQQLGSGSQGCKLDGRLLAEAASVLRRAADEGADILFFNKFGHAEIENRGLNAEYLAAVSAGIPVLTAV</sequence>
<evidence type="ECO:0000313" key="1">
    <source>
        <dbReference type="EMBL" id="EGF11576.1"/>
    </source>
</evidence>
<evidence type="ECO:0000313" key="2">
    <source>
        <dbReference type="Proteomes" id="UP000004105"/>
    </source>
</evidence>
<dbReference type="Pfam" id="PF10649">
    <property type="entry name" value="DUF2478"/>
    <property type="match status" value="1"/>
</dbReference>
<comment type="caution">
    <text evidence="1">The sequence shown here is derived from an EMBL/GenBank/DDBJ whole genome shotgun (WGS) entry which is preliminary data.</text>
</comment>
<name>F2BAI9_9NEIS</name>
<gene>
    <name evidence="1" type="ORF">HMPREF9123_0692</name>
</gene>
<dbReference type="EMBL" id="AFAY01000012">
    <property type="protein sequence ID" value="EGF11576.1"/>
    <property type="molecule type" value="Genomic_DNA"/>
</dbReference>
<dbReference type="EC" id="3.6.3.-" evidence="1"/>
<keyword evidence="1" id="KW-0378">Hydrolase</keyword>
<dbReference type="RefSeq" id="WP_007341704.1">
    <property type="nucleotide sequence ID" value="NZ_GL878494.1"/>
</dbReference>
<dbReference type="STRING" id="267212.GCA_001063965_00618"/>
<dbReference type="HOGENOM" id="CLU_106681_1_0_4"/>
<dbReference type="InterPro" id="IPR018912">
    <property type="entry name" value="DUF2478"/>
</dbReference>
<keyword evidence="2" id="KW-1185">Reference proteome</keyword>
<dbReference type="AlphaFoldDB" id="F2BAI9"/>
<dbReference type="Proteomes" id="UP000004105">
    <property type="component" value="Unassembled WGS sequence"/>
</dbReference>
<reference evidence="1 2" key="1">
    <citation type="submission" date="2011-02" db="EMBL/GenBank/DDBJ databases">
        <authorList>
            <person name="Muzny D."/>
            <person name="Qin X."/>
            <person name="Deng J."/>
            <person name="Jiang H."/>
            <person name="Liu Y."/>
            <person name="Qu J."/>
            <person name="Song X.-Z."/>
            <person name="Zhang L."/>
            <person name="Thornton R."/>
            <person name="Coyle M."/>
            <person name="Francisco L."/>
            <person name="Jackson L."/>
            <person name="Javaid M."/>
            <person name="Korchina V."/>
            <person name="Kovar C."/>
            <person name="Mata R."/>
            <person name="Mathew T."/>
            <person name="Ngo R."/>
            <person name="Nguyen L."/>
            <person name="Nguyen N."/>
            <person name="Okwuonu G."/>
            <person name="Ongeri F."/>
            <person name="Pham C."/>
            <person name="Simmons D."/>
            <person name="Wilczek-Boney K."/>
            <person name="Hale W."/>
            <person name="Jakkamsetti A."/>
            <person name="Pham P."/>
            <person name="Ruth R."/>
            <person name="San Lucas F."/>
            <person name="Warren J."/>
            <person name="Zhang J."/>
            <person name="Zhao Z."/>
            <person name="Zhou C."/>
            <person name="Zhu D."/>
            <person name="Lee S."/>
            <person name="Bess C."/>
            <person name="Blankenburg K."/>
            <person name="Forbes L."/>
            <person name="Fu Q."/>
            <person name="Gubbala S."/>
            <person name="Hirani K."/>
            <person name="Jayaseelan J.C."/>
            <person name="Lara F."/>
            <person name="Munidasa M."/>
            <person name="Palculict T."/>
            <person name="Patil S."/>
            <person name="Pu L.-L."/>
            <person name="Saada N."/>
            <person name="Tang L."/>
            <person name="Weissenberger G."/>
            <person name="Zhu Y."/>
            <person name="Hemphill L."/>
            <person name="Shang Y."/>
            <person name="Youmans B."/>
            <person name="Ayvaz T."/>
            <person name="Ross M."/>
            <person name="Santibanez J."/>
            <person name="Aqrawi P."/>
            <person name="Gross S."/>
            <person name="Joshi V."/>
            <person name="Fowler G."/>
            <person name="Nazareth L."/>
            <person name="Reid J."/>
            <person name="Worley K."/>
            <person name="Petrosino J."/>
            <person name="Highlander S."/>
            <person name="Gibbs R."/>
        </authorList>
    </citation>
    <scope>NUCLEOTIDE SEQUENCE [LARGE SCALE GENOMIC DNA]</scope>
    <source>
        <strain evidence="1 2">ATCC BAA-1200</strain>
    </source>
</reference>
<dbReference type="OrthoDB" id="6050629at2"/>
<dbReference type="GO" id="GO:0016787">
    <property type="term" value="F:hydrolase activity"/>
    <property type="evidence" value="ECO:0007669"/>
    <property type="project" value="UniProtKB-KW"/>
</dbReference>
<accession>F2BAI9</accession>